<proteinExistence type="predicted"/>
<dbReference type="PATRIC" id="fig|45074.5.peg.4355"/>
<feature type="repeat" description="TPR" evidence="1">
    <location>
        <begin position="193"/>
        <end position="226"/>
    </location>
</feature>
<dbReference type="OrthoDB" id="5406098at2"/>
<dbReference type="InterPro" id="IPR019734">
    <property type="entry name" value="TPR_rpt"/>
</dbReference>
<evidence type="ECO:0000313" key="4">
    <source>
        <dbReference type="Proteomes" id="UP000054703"/>
    </source>
</evidence>
<dbReference type="AlphaFoldDB" id="A0A0W0Y9M6"/>
<dbReference type="PROSITE" id="PS50005">
    <property type="entry name" value="TPR"/>
    <property type="match status" value="1"/>
</dbReference>
<dbReference type="Pfam" id="PF13429">
    <property type="entry name" value="TPR_15"/>
    <property type="match status" value="1"/>
</dbReference>
<comment type="caution">
    <text evidence="3">The sequence shown here is derived from an EMBL/GenBank/DDBJ whole genome shotgun (WGS) entry which is preliminary data.</text>
</comment>
<dbReference type="RefSeq" id="WP_058515927.1">
    <property type="nucleotide sequence ID" value="NZ_CAAAIH010000012.1"/>
</dbReference>
<dbReference type="SUPFAM" id="SSF48452">
    <property type="entry name" value="TPR-like"/>
    <property type="match status" value="1"/>
</dbReference>
<dbReference type="InterPro" id="IPR011990">
    <property type="entry name" value="TPR-like_helical_dom_sf"/>
</dbReference>
<protein>
    <submittedName>
        <fullName evidence="3">Anaphase-promoting complex, cyclosome, subunit 3</fullName>
    </submittedName>
</protein>
<accession>A0A0W0Y9M6</accession>
<name>A0A0W0Y9M6_9GAMM</name>
<keyword evidence="4" id="KW-1185">Reference proteome</keyword>
<reference evidence="3 4" key="1">
    <citation type="submission" date="2015-11" db="EMBL/GenBank/DDBJ databases">
        <title>Genomic analysis of 38 Legionella species identifies large and diverse effector repertoires.</title>
        <authorList>
            <person name="Burstein D."/>
            <person name="Amaro F."/>
            <person name="Zusman T."/>
            <person name="Lifshitz Z."/>
            <person name="Cohen O."/>
            <person name="Gilbert J.A."/>
            <person name="Pupko T."/>
            <person name="Shuman H.A."/>
            <person name="Segal G."/>
        </authorList>
    </citation>
    <scope>NUCLEOTIDE SEQUENCE [LARGE SCALE GENOMIC DNA]</scope>
    <source>
        <strain evidence="3 4">SC-63-C7</strain>
    </source>
</reference>
<sequence length="344" mass="38440">MSLLNEMLHDLAKQKHTKHAMPLFMPALPQRRGRSNKIILLFCLFVIAFVFYCFLFNKHVEKMSVKTAKSTSKTEGIILNTEINSEPIVQQTPEAVVILPEPVNLISYIEPVTSSISQRAAIQLPGVEDKLNNWVDNQGEPSSIGVNKVYTPQTIEEWHDAQLNKALQAIDKGFDEEAITLLQEILVKVPNASDVRENLASLYLTYGSFAQATEVVNEGLRYAPADAALITIKARIFLDQGKARDAISLLSKYRPPMMSYPDFYGTLAAALQSVGRVRESGSLYQSLIQVDPNDGRYWLGYAIALEHNNKANQAIEAYIRASQNPDSDPTVRDYAENRLKVLQG</sequence>
<evidence type="ECO:0000256" key="1">
    <source>
        <dbReference type="PROSITE-ProRule" id="PRU00339"/>
    </source>
</evidence>
<keyword evidence="2" id="KW-0812">Transmembrane</keyword>
<evidence type="ECO:0000313" key="3">
    <source>
        <dbReference type="EMBL" id="KTD53644.1"/>
    </source>
</evidence>
<evidence type="ECO:0000256" key="2">
    <source>
        <dbReference type="SAM" id="Phobius"/>
    </source>
</evidence>
<gene>
    <name evidence="3" type="ORF">Lsan_4054</name>
</gene>
<keyword evidence="2" id="KW-0472">Membrane</keyword>
<dbReference type="Proteomes" id="UP000054703">
    <property type="component" value="Unassembled WGS sequence"/>
</dbReference>
<feature type="transmembrane region" description="Helical" evidence="2">
    <location>
        <begin position="38"/>
        <end position="56"/>
    </location>
</feature>
<organism evidence="3 4">
    <name type="scientific">Legionella santicrucis</name>
    <dbReference type="NCBI Taxonomy" id="45074"/>
    <lineage>
        <taxon>Bacteria</taxon>
        <taxon>Pseudomonadati</taxon>
        <taxon>Pseudomonadota</taxon>
        <taxon>Gammaproteobacteria</taxon>
        <taxon>Legionellales</taxon>
        <taxon>Legionellaceae</taxon>
        <taxon>Legionella</taxon>
    </lineage>
</organism>
<keyword evidence="2" id="KW-1133">Transmembrane helix</keyword>
<dbReference type="EMBL" id="LNYU01000091">
    <property type="protein sequence ID" value="KTD53644.1"/>
    <property type="molecule type" value="Genomic_DNA"/>
</dbReference>
<dbReference type="Gene3D" id="1.25.40.10">
    <property type="entry name" value="Tetratricopeptide repeat domain"/>
    <property type="match status" value="2"/>
</dbReference>
<dbReference type="STRING" id="45074.Lsan_4054"/>
<keyword evidence="1" id="KW-0802">TPR repeat</keyword>